<feature type="transmembrane region" description="Helical" evidence="1">
    <location>
        <begin position="132"/>
        <end position="152"/>
    </location>
</feature>
<feature type="transmembrane region" description="Helical" evidence="1">
    <location>
        <begin position="191"/>
        <end position="208"/>
    </location>
</feature>
<dbReference type="Proteomes" id="UP001056855">
    <property type="component" value="Chromosome"/>
</dbReference>
<sequence length="209" mass="23150">MESESQEVVVEENTEEDWRIKYILDFTTQLPDPRWLDDSAYSNGSLEQSKTDLANAYLKVIRPGLKMPLLLMLAVVFVDSLININPVTYGLALSIWASTMMVAPSLKSPRIIASVSDGEPDVIRRLQSEEMAYNNVGFALLGIGFILQIVGIHSNTSVIETAIITNEVSPFITSFAILVSIAFPIITPDRYHKLGFVILSAALGYIHFV</sequence>
<dbReference type="AlphaFoldDB" id="A0A9E7SVA8"/>
<keyword evidence="1" id="KW-1133">Transmembrane helix</keyword>
<dbReference type="KEGG" id="sawl:NGM29_13695"/>
<dbReference type="GeneID" id="73291119"/>
<feature type="transmembrane region" description="Helical" evidence="1">
    <location>
        <begin position="69"/>
        <end position="97"/>
    </location>
</feature>
<proteinExistence type="predicted"/>
<keyword evidence="1" id="KW-0812">Transmembrane</keyword>
<name>A0A9E7SVA8_9EURY</name>
<dbReference type="EMBL" id="CP100355">
    <property type="protein sequence ID" value="UTF52826.1"/>
    <property type="molecule type" value="Genomic_DNA"/>
</dbReference>
<protein>
    <submittedName>
        <fullName evidence="2">Uncharacterized protein</fullName>
    </submittedName>
</protein>
<evidence type="ECO:0000256" key="1">
    <source>
        <dbReference type="SAM" id="Phobius"/>
    </source>
</evidence>
<gene>
    <name evidence="2" type="ORF">NGM29_13695</name>
</gene>
<feature type="transmembrane region" description="Helical" evidence="1">
    <location>
        <begin position="164"/>
        <end position="185"/>
    </location>
</feature>
<keyword evidence="3" id="KW-1185">Reference proteome</keyword>
<accession>A0A9E7SVA8</accession>
<dbReference type="RefSeq" id="WP_254156890.1">
    <property type="nucleotide sequence ID" value="NZ_CP100355.1"/>
</dbReference>
<evidence type="ECO:0000313" key="3">
    <source>
        <dbReference type="Proteomes" id="UP001056855"/>
    </source>
</evidence>
<evidence type="ECO:0000313" key="2">
    <source>
        <dbReference type="EMBL" id="UTF52826.1"/>
    </source>
</evidence>
<reference evidence="2" key="1">
    <citation type="submission" date="2022-06" db="EMBL/GenBank/DDBJ databases">
        <title>Diverse halophilic archaea isolated from saline environments.</title>
        <authorList>
            <person name="Cui H.-L."/>
        </authorList>
    </citation>
    <scope>NUCLEOTIDE SEQUENCE</scope>
    <source>
        <strain evidence="2">WLHS1</strain>
    </source>
</reference>
<keyword evidence="1" id="KW-0472">Membrane</keyword>
<organism evidence="2 3">
    <name type="scientific">Natronosalvus rutilus</name>
    <dbReference type="NCBI Taxonomy" id="2953753"/>
    <lineage>
        <taxon>Archaea</taxon>
        <taxon>Methanobacteriati</taxon>
        <taxon>Methanobacteriota</taxon>
        <taxon>Stenosarchaea group</taxon>
        <taxon>Halobacteria</taxon>
        <taxon>Halobacteriales</taxon>
        <taxon>Natrialbaceae</taxon>
        <taxon>Natronosalvus</taxon>
    </lineage>
</organism>